<dbReference type="Gene3D" id="3.30.870.10">
    <property type="entry name" value="Endonuclease Chain A"/>
    <property type="match status" value="2"/>
</dbReference>
<sequence>MVRQEADGLRRYCHVGTGNYNPKTARLYEDLGLLTTDPVIGEDLTRLFNQPVRLRPRTRFKRLLVAPRSLRAGLIEQIEAETEHARAGRPASIAIKVNSIVDEALIDALYRASQAGVPIDVVVRGICAIRPGVPGLSETIRVRSVLGRFLEHSRVFLFGNGGEPICWIGSADMMHRNLDRRVEALTPILDRGHVAEPAGAARHRDGRRHLLVPPRRRRRWTRHHLDADGAPLLDLQQHTAEQRQRMRRKARRR</sequence>
<dbReference type="SUPFAM" id="SSF56024">
    <property type="entry name" value="Phospholipase D/nuclease"/>
    <property type="match status" value="2"/>
</dbReference>
<dbReference type="Pfam" id="PF13090">
    <property type="entry name" value="PP_kinase_C"/>
    <property type="match status" value="1"/>
</dbReference>
<gene>
    <name evidence="4" type="ORF">GCM10025868_28120</name>
</gene>
<evidence type="ECO:0000259" key="2">
    <source>
        <dbReference type="Pfam" id="PF13090"/>
    </source>
</evidence>
<dbReference type="CDD" id="cd09168">
    <property type="entry name" value="PLDc_PaPPK1_C2_like"/>
    <property type="match status" value="1"/>
</dbReference>
<dbReference type="InterPro" id="IPR025200">
    <property type="entry name" value="PPK_C_dom2"/>
</dbReference>
<evidence type="ECO:0000259" key="3">
    <source>
        <dbReference type="Pfam" id="PF17941"/>
    </source>
</evidence>
<dbReference type="Pfam" id="PF17941">
    <property type="entry name" value="PP_kinase_C_1"/>
    <property type="match status" value="1"/>
</dbReference>
<dbReference type="PANTHER" id="PTHR30218:SF0">
    <property type="entry name" value="POLYPHOSPHATE KINASE"/>
    <property type="match status" value="1"/>
</dbReference>
<dbReference type="InterPro" id="IPR003414">
    <property type="entry name" value="PP_kinase"/>
</dbReference>
<evidence type="ECO:0008006" key="6">
    <source>
        <dbReference type="Google" id="ProtNLM"/>
    </source>
</evidence>
<feature type="domain" description="Polyphosphate kinase C-terminal" evidence="3">
    <location>
        <begin position="2"/>
        <end position="50"/>
    </location>
</feature>
<accession>A0ABQ6JII8</accession>
<dbReference type="InterPro" id="IPR041108">
    <property type="entry name" value="PP_kinase_C_1"/>
</dbReference>
<organism evidence="4 5">
    <name type="scientific">Angustibacter aerolatus</name>
    <dbReference type="NCBI Taxonomy" id="1162965"/>
    <lineage>
        <taxon>Bacteria</taxon>
        <taxon>Bacillati</taxon>
        <taxon>Actinomycetota</taxon>
        <taxon>Actinomycetes</taxon>
        <taxon>Kineosporiales</taxon>
        <taxon>Kineosporiaceae</taxon>
    </lineage>
</organism>
<comment type="caution">
    <text evidence="4">The sequence shown here is derived from an EMBL/GenBank/DDBJ whole genome shotgun (WGS) entry which is preliminary data.</text>
</comment>
<proteinExistence type="predicted"/>
<evidence type="ECO:0000313" key="4">
    <source>
        <dbReference type="EMBL" id="GMA87562.1"/>
    </source>
</evidence>
<dbReference type="EMBL" id="BSUZ01000001">
    <property type="protein sequence ID" value="GMA87562.1"/>
    <property type="molecule type" value="Genomic_DNA"/>
</dbReference>
<dbReference type="PANTHER" id="PTHR30218">
    <property type="entry name" value="POLYPHOSPHATE KINASE"/>
    <property type="match status" value="1"/>
</dbReference>
<dbReference type="Proteomes" id="UP001157017">
    <property type="component" value="Unassembled WGS sequence"/>
</dbReference>
<evidence type="ECO:0000313" key="5">
    <source>
        <dbReference type="Proteomes" id="UP001157017"/>
    </source>
</evidence>
<reference evidence="5" key="1">
    <citation type="journal article" date="2019" name="Int. J. Syst. Evol. Microbiol.">
        <title>The Global Catalogue of Microorganisms (GCM) 10K type strain sequencing project: providing services to taxonomists for standard genome sequencing and annotation.</title>
        <authorList>
            <consortium name="The Broad Institute Genomics Platform"/>
            <consortium name="The Broad Institute Genome Sequencing Center for Infectious Disease"/>
            <person name="Wu L."/>
            <person name="Ma J."/>
        </authorList>
    </citation>
    <scope>NUCLEOTIDE SEQUENCE [LARGE SCALE GENOMIC DNA]</scope>
    <source>
        <strain evidence="5">NBRC 108730</strain>
    </source>
</reference>
<name>A0ABQ6JII8_9ACTN</name>
<keyword evidence="5" id="KW-1185">Reference proteome</keyword>
<evidence type="ECO:0000256" key="1">
    <source>
        <dbReference type="SAM" id="MobiDB-lite"/>
    </source>
</evidence>
<protein>
    <recommendedName>
        <fullName evidence="6">Polyphosphate kinase C-terminal domain-containing protein</fullName>
    </recommendedName>
</protein>
<feature type="region of interest" description="Disordered" evidence="1">
    <location>
        <begin position="231"/>
        <end position="253"/>
    </location>
</feature>
<feature type="domain" description="Polyphosphate kinase C-terminal" evidence="2">
    <location>
        <begin position="63"/>
        <end position="192"/>
    </location>
</feature>